<dbReference type="GeneID" id="76629816"/>
<evidence type="ECO:0000313" key="6">
    <source>
        <dbReference type="EMBL" id="MFC7057874.1"/>
    </source>
</evidence>
<evidence type="ECO:0000256" key="1">
    <source>
        <dbReference type="ARBA" id="ARBA00022490"/>
    </source>
</evidence>
<dbReference type="Pfam" id="PF00296">
    <property type="entry name" value="Bac_luciferase"/>
    <property type="match status" value="1"/>
</dbReference>
<dbReference type="SUPFAM" id="SSF51679">
    <property type="entry name" value="Bacterial luciferase-like"/>
    <property type="match status" value="1"/>
</dbReference>
<dbReference type="RefSeq" id="WP_267163676.1">
    <property type="nucleotide sequence ID" value="NZ_CP112972.1"/>
</dbReference>
<gene>
    <name evidence="4" type="primary">mer</name>
    <name evidence="6" type="ORF">ACFQQG_06465</name>
</gene>
<proteinExistence type="inferred from homology"/>
<keyword evidence="2 4" id="KW-0554">One-carbon metabolism</keyword>
<comment type="similarity">
    <text evidence="4">Belongs to the mer family.</text>
</comment>
<dbReference type="Proteomes" id="UP001596445">
    <property type="component" value="Unassembled WGS sequence"/>
</dbReference>
<dbReference type="NCBIfam" id="NF002619">
    <property type="entry name" value="PRK02271.1"/>
    <property type="match status" value="1"/>
</dbReference>
<dbReference type="Gene3D" id="3.20.20.30">
    <property type="entry name" value="Luciferase-like domain"/>
    <property type="match status" value="1"/>
</dbReference>
<comment type="caution">
    <text evidence="6">The sequence shown here is derived from an EMBL/GenBank/DDBJ whole genome shotgun (WGS) entry which is preliminary data.</text>
</comment>
<dbReference type="CDD" id="cd01097">
    <property type="entry name" value="Tetrahydromethanopterin_reductase"/>
    <property type="match status" value="1"/>
</dbReference>
<dbReference type="InterPro" id="IPR011251">
    <property type="entry name" value="Luciferase-like_dom"/>
</dbReference>
<comment type="function">
    <text evidence="4">Catalyzes the oxidation of methyl-H(4)MPT to methylene-H(4)MPT.</text>
</comment>
<dbReference type="GO" id="GO:0018537">
    <property type="term" value="F:coenzyme F420-dependent N5,N10-methenyltetrahydromethanopterin reductase activity"/>
    <property type="evidence" value="ECO:0007669"/>
    <property type="project" value="UniProtKB-UniRule"/>
</dbReference>
<evidence type="ECO:0000313" key="7">
    <source>
        <dbReference type="Proteomes" id="UP001596445"/>
    </source>
</evidence>
<evidence type="ECO:0000256" key="4">
    <source>
        <dbReference type="HAMAP-Rule" id="MF_01091"/>
    </source>
</evidence>
<keyword evidence="7" id="KW-1185">Reference proteome</keyword>
<evidence type="ECO:0000256" key="2">
    <source>
        <dbReference type="ARBA" id="ARBA00022563"/>
    </source>
</evidence>
<dbReference type="InterPro" id="IPR019946">
    <property type="entry name" value="MeH4methanopterin_reductase"/>
</dbReference>
<feature type="domain" description="Luciferase-like" evidence="5">
    <location>
        <begin position="7"/>
        <end position="301"/>
    </location>
</feature>
<dbReference type="EC" id="1.5.98.2" evidence="4"/>
<dbReference type="InterPro" id="IPR050564">
    <property type="entry name" value="F420-G6PD/mer"/>
</dbReference>
<dbReference type="PANTHER" id="PTHR43244:SF1">
    <property type="entry name" value="5,10-METHYLENETETRAHYDROMETHANOPTERIN REDUCTASE"/>
    <property type="match status" value="1"/>
</dbReference>
<dbReference type="GO" id="GO:0005737">
    <property type="term" value="C:cytoplasm"/>
    <property type="evidence" value="ECO:0007669"/>
    <property type="project" value="UniProtKB-SubCell"/>
</dbReference>
<evidence type="ECO:0000259" key="5">
    <source>
        <dbReference type="Pfam" id="PF00296"/>
    </source>
</evidence>
<dbReference type="InterPro" id="IPR036661">
    <property type="entry name" value="Luciferase-like_sf"/>
</dbReference>
<dbReference type="AlphaFoldDB" id="A0ABD5W093"/>
<keyword evidence="1 4" id="KW-0963">Cytoplasm</keyword>
<dbReference type="EMBL" id="JBHSZI010000001">
    <property type="protein sequence ID" value="MFC7057874.1"/>
    <property type="molecule type" value="Genomic_DNA"/>
</dbReference>
<dbReference type="HAMAP" id="MF_01091">
    <property type="entry name" value="F420_mer"/>
    <property type="match status" value="1"/>
</dbReference>
<protein>
    <recommendedName>
        <fullName evidence="4">5,10-methylenetetrahydromethanopterin reductase</fullName>
        <ecNumber evidence="4">1.5.98.2</ecNumber>
    </recommendedName>
    <alternativeName>
        <fullName evidence="4">Coenzyme F420-dependent N(5),N(10)-methylenetetrahydromethanopterin reductase</fullName>
    </alternativeName>
    <alternativeName>
        <fullName evidence="4">Methylene-H(4)MPT reductase</fullName>
    </alternativeName>
</protein>
<keyword evidence="3 4" id="KW-0560">Oxidoreductase</keyword>
<dbReference type="GO" id="GO:0006730">
    <property type="term" value="P:one-carbon metabolic process"/>
    <property type="evidence" value="ECO:0007669"/>
    <property type="project" value="UniProtKB-UniRule"/>
</dbReference>
<dbReference type="PANTHER" id="PTHR43244">
    <property type="match status" value="1"/>
</dbReference>
<reference evidence="6 7" key="1">
    <citation type="journal article" date="2019" name="Int. J. Syst. Evol. Microbiol.">
        <title>The Global Catalogue of Microorganisms (GCM) 10K type strain sequencing project: providing services to taxonomists for standard genome sequencing and annotation.</title>
        <authorList>
            <consortium name="The Broad Institute Genomics Platform"/>
            <consortium name="The Broad Institute Genome Sequencing Center for Infectious Disease"/>
            <person name="Wu L."/>
            <person name="Ma J."/>
        </authorList>
    </citation>
    <scope>NUCLEOTIDE SEQUENCE [LARGE SCALE GENOMIC DNA]</scope>
    <source>
        <strain evidence="6 7">JCM 30072</strain>
    </source>
</reference>
<organism evidence="6 7">
    <name type="scientific">Halovenus salina</name>
    <dbReference type="NCBI Taxonomy" id="1510225"/>
    <lineage>
        <taxon>Archaea</taxon>
        <taxon>Methanobacteriati</taxon>
        <taxon>Methanobacteriota</taxon>
        <taxon>Stenosarchaea group</taxon>
        <taxon>Halobacteria</taxon>
        <taxon>Halobacteriales</taxon>
        <taxon>Haloarculaceae</taxon>
        <taxon>Halovenus</taxon>
    </lineage>
</organism>
<name>A0ABD5W093_9EURY</name>
<comment type="catalytic activity">
    <reaction evidence="4">
        <text>5-methyl-5,6,7,8-tetrahydromethanopterin + oxidized coenzyme F420-(gamma-L-Glu)(n) + H(+) = 5,10-methylenetetrahydromethanopterin + reduced coenzyme F420-(gamma-L-Glu)(n)</text>
        <dbReference type="Rhea" id="RHEA:21144"/>
        <dbReference type="Rhea" id="RHEA-COMP:12939"/>
        <dbReference type="Rhea" id="RHEA-COMP:14378"/>
        <dbReference type="ChEBI" id="CHEBI:15378"/>
        <dbReference type="ChEBI" id="CHEBI:57818"/>
        <dbReference type="ChEBI" id="CHEBI:58116"/>
        <dbReference type="ChEBI" id="CHEBI:133980"/>
        <dbReference type="ChEBI" id="CHEBI:139511"/>
        <dbReference type="EC" id="1.5.98.2"/>
    </reaction>
</comment>
<sequence>MLGIELTPEEPVPDLVEYATTAADSGFDTVFCSHHYNNRDEFTALGAIANATDELRLGPGITNPYETHPASLASRMATLDELADGRGIFGVGAGDRSTLKNLGFDHDNALRRVLETLRVSRQLWDGDRVNHDGTFTAADAGLNYTPSEIPVYVGAQGPHMTRMAAKYADGVLFNGSHPRDIEWAADRIEEGRSKRTEETAGGPDRVSEFDFAAYASVSVAADAGAAREAARPPTAFIAAGAPPPVLARHNIDKERAGKIQEAISSGEFTTAFETVSDQMLNAFCIAGGPETVASRLDELLETADSVVIGSPVGPDIGEALSVMDVESLSCSG</sequence>
<comment type="subcellular location">
    <subcellularLocation>
        <location evidence="4">Cytoplasm</location>
    </subcellularLocation>
</comment>
<evidence type="ECO:0000256" key="3">
    <source>
        <dbReference type="ARBA" id="ARBA00023002"/>
    </source>
</evidence>
<accession>A0ABD5W093</accession>